<evidence type="ECO:0000259" key="2">
    <source>
        <dbReference type="Pfam" id="PF14111"/>
    </source>
</evidence>
<dbReference type="Pfam" id="PF14111">
    <property type="entry name" value="DUF4283"/>
    <property type="match status" value="1"/>
</dbReference>
<reference evidence="5" key="1">
    <citation type="submission" date="2025-08" db="UniProtKB">
        <authorList>
            <consortium name="RefSeq"/>
        </authorList>
    </citation>
    <scope>IDENTIFICATION</scope>
</reference>
<evidence type="ECO:0000313" key="5">
    <source>
        <dbReference type="RefSeq" id="XP_010943369.1"/>
    </source>
</evidence>
<feature type="compositionally biased region" description="Polar residues" evidence="1">
    <location>
        <begin position="27"/>
        <end position="41"/>
    </location>
</feature>
<dbReference type="InterPro" id="IPR040256">
    <property type="entry name" value="At4g02000-like"/>
</dbReference>
<name>A0A6I9SGJ3_ELAGV</name>
<evidence type="ECO:0000313" key="4">
    <source>
        <dbReference type="Proteomes" id="UP000504607"/>
    </source>
</evidence>
<dbReference type="AlphaFoldDB" id="A0A6I9SGJ3"/>
<dbReference type="RefSeq" id="XP_010943369.1">
    <property type="nucleotide sequence ID" value="XM_010945067.1"/>
</dbReference>
<dbReference type="PANTHER" id="PTHR31286:SF99">
    <property type="entry name" value="DUF4283 DOMAIN-CONTAINING PROTEIN"/>
    <property type="match status" value="1"/>
</dbReference>
<dbReference type="InterPro" id="IPR025558">
    <property type="entry name" value="DUF4283"/>
</dbReference>
<dbReference type="OrthoDB" id="786188at2759"/>
<accession>A0A6I9SGJ3</accession>
<dbReference type="Pfam" id="PF14392">
    <property type="entry name" value="zf-CCHC_4"/>
    <property type="match status" value="1"/>
</dbReference>
<dbReference type="Proteomes" id="UP000504607">
    <property type="component" value="Unplaced"/>
</dbReference>
<feature type="domain" description="Zinc knuckle CX2CX4HX4C" evidence="3">
    <location>
        <begin position="220"/>
        <end position="261"/>
    </location>
</feature>
<dbReference type="InterPro" id="IPR025836">
    <property type="entry name" value="Zn_knuckle_CX2CX4HX4C"/>
</dbReference>
<protein>
    <submittedName>
        <fullName evidence="5">Uncharacterized protein LOC105061108</fullName>
    </submittedName>
</protein>
<dbReference type="PANTHER" id="PTHR31286">
    <property type="entry name" value="GLYCINE-RICH CELL WALL STRUCTURAL PROTEIN 1.8-LIKE"/>
    <property type="match status" value="1"/>
</dbReference>
<sequence>MTKELLGSSQVDGLPVDRGKSPMTKEPSGSSSDPVNEWTGQRRSRWETEAVTEDEIARLQQLFTDSIVFTDKEVAGASKKWSNSLIGKLLGKGVQLDFLSKELKLRWGGLGDFKVVPLSIGHQVFQFNSEDCRDWVLANGPWIIAGQILALEHWRLNFSVGTDTVNSATLWMRLPDLPMEMWERSMLLRVASTVRVPKFVDNCTEEAVGGGYAKACVQVDLSRPLRPGVEIVASGKHRWQQFKYENVPCLYFLCGRVGHFEDDYSQVDPEEARRRKESGDWMYGPWMVVSRVPLAGSSVRTGKE</sequence>
<feature type="domain" description="DUF4283" evidence="2">
    <location>
        <begin position="79"/>
        <end position="160"/>
    </location>
</feature>
<feature type="region of interest" description="Disordered" evidence="1">
    <location>
        <begin position="1"/>
        <end position="44"/>
    </location>
</feature>
<gene>
    <name evidence="5" type="primary">LOC105061108</name>
</gene>
<keyword evidence="4" id="KW-1185">Reference proteome</keyword>
<organism evidence="4 5">
    <name type="scientific">Elaeis guineensis var. tenera</name>
    <name type="common">Oil palm</name>
    <dbReference type="NCBI Taxonomy" id="51953"/>
    <lineage>
        <taxon>Eukaryota</taxon>
        <taxon>Viridiplantae</taxon>
        <taxon>Streptophyta</taxon>
        <taxon>Embryophyta</taxon>
        <taxon>Tracheophyta</taxon>
        <taxon>Spermatophyta</taxon>
        <taxon>Magnoliopsida</taxon>
        <taxon>Liliopsida</taxon>
        <taxon>Arecaceae</taxon>
        <taxon>Arecoideae</taxon>
        <taxon>Cocoseae</taxon>
        <taxon>Elaeidinae</taxon>
        <taxon>Elaeis</taxon>
    </lineage>
</organism>
<evidence type="ECO:0000259" key="3">
    <source>
        <dbReference type="Pfam" id="PF14392"/>
    </source>
</evidence>
<evidence type="ECO:0000256" key="1">
    <source>
        <dbReference type="SAM" id="MobiDB-lite"/>
    </source>
</evidence>
<dbReference type="InParanoid" id="A0A6I9SGJ3"/>
<proteinExistence type="predicted"/>